<accession>A0A0W0V8J6</accession>
<keyword evidence="2" id="KW-1185">Reference proteome</keyword>
<organism evidence="1 2">
    <name type="scientific">Legionella jordanis</name>
    <dbReference type="NCBI Taxonomy" id="456"/>
    <lineage>
        <taxon>Bacteria</taxon>
        <taxon>Pseudomonadati</taxon>
        <taxon>Pseudomonadota</taxon>
        <taxon>Gammaproteobacteria</taxon>
        <taxon>Legionellales</taxon>
        <taxon>Legionellaceae</taxon>
        <taxon>Legionella</taxon>
    </lineage>
</organism>
<dbReference type="Proteomes" id="UP000055035">
    <property type="component" value="Unassembled WGS sequence"/>
</dbReference>
<evidence type="ECO:0000313" key="2">
    <source>
        <dbReference type="Proteomes" id="UP000055035"/>
    </source>
</evidence>
<dbReference type="AlphaFoldDB" id="A0A0W0V8J6"/>
<reference evidence="1 2" key="1">
    <citation type="submission" date="2015-11" db="EMBL/GenBank/DDBJ databases">
        <title>Genomic analysis of 38 Legionella species identifies large and diverse effector repertoires.</title>
        <authorList>
            <person name="Burstein D."/>
            <person name="Amaro F."/>
            <person name="Zusman T."/>
            <person name="Lifshitz Z."/>
            <person name="Cohen O."/>
            <person name="Gilbert J.A."/>
            <person name="Pupko T."/>
            <person name="Shuman H.A."/>
            <person name="Segal G."/>
        </authorList>
    </citation>
    <scope>NUCLEOTIDE SEQUENCE [LARGE SCALE GENOMIC DNA]</scope>
    <source>
        <strain evidence="1 2">BL-540</strain>
    </source>
</reference>
<dbReference type="RefSeq" id="WP_197723126.1">
    <property type="nucleotide sequence ID" value="NZ_CAAAIC010000004.1"/>
</dbReference>
<gene>
    <name evidence="1" type="ORF">Ljor_0698</name>
</gene>
<proteinExistence type="predicted"/>
<dbReference type="STRING" id="456.Ljor_0698"/>
<evidence type="ECO:0000313" key="1">
    <source>
        <dbReference type="EMBL" id="KTD16392.1"/>
    </source>
</evidence>
<comment type="caution">
    <text evidence="1">The sequence shown here is derived from an EMBL/GenBank/DDBJ whole genome shotgun (WGS) entry which is preliminary data.</text>
</comment>
<dbReference type="EMBL" id="LNYJ01000011">
    <property type="protein sequence ID" value="KTD16392.1"/>
    <property type="molecule type" value="Genomic_DNA"/>
</dbReference>
<protein>
    <submittedName>
        <fullName evidence="1">Uncharacterized protein</fullName>
    </submittedName>
</protein>
<name>A0A0W0V8J6_9GAMM</name>
<sequence length="115" mass="13329">MDHKTEPNHLKLLKLVIHATKHDRHEEFKEANFENLIKAVTGLLVLLSSQFYTYDFSSGPTFLALENDPNDDTESGIGGYFRVKFPKLLSNECYDFEYTDIQNSSSFFVHYPYPT</sequence>